<organism evidence="1">
    <name type="scientific">Arundo donax</name>
    <name type="common">Giant reed</name>
    <name type="synonym">Donax arundinaceus</name>
    <dbReference type="NCBI Taxonomy" id="35708"/>
    <lineage>
        <taxon>Eukaryota</taxon>
        <taxon>Viridiplantae</taxon>
        <taxon>Streptophyta</taxon>
        <taxon>Embryophyta</taxon>
        <taxon>Tracheophyta</taxon>
        <taxon>Spermatophyta</taxon>
        <taxon>Magnoliopsida</taxon>
        <taxon>Liliopsida</taxon>
        <taxon>Poales</taxon>
        <taxon>Poaceae</taxon>
        <taxon>PACMAD clade</taxon>
        <taxon>Arundinoideae</taxon>
        <taxon>Arundineae</taxon>
        <taxon>Arundo</taxon>
    </lineage>
</organism>
<sequence>MNSIQAVKKTVAGYP</sequence>
<reference evidence="1" key="2">
    <citation type="journal article" date="2015" name="Data Brief">
        <title>Shoot transcriptome of the giant reed, Arundo donax.</title>
        <authorList>
            <person name="Barrero R.A."/>
            <person name="Guerrero F.D."/>
            <person name="Moolhuijzen P."/>
            <person name="Goolsby J.A."/>
            <person name="Tidwell J."/>
            <person name="Bellgard S.E."/>
            <person name="Bellgard M.I."/>
        </authorList>
    </citation>
    <scope>NUCLEOTIDE SEQUENCE</scope>
    <source>
        <tissue evidence="1">Shoot tissue taken approximately 20 cm above the soil surface</tissue>
    </source>
</reference>
<proteinExistence type="predicted"/>
<evidence type="ECO:0000313" key="1">
    <source>
        <dbReference type="EMBL" id="JAD52668.1"/>
    </source>
</evidence>
<name>A0A0A9AS44_ARUDO</name>
<accession>A0A0A9AS44</accession>
<dbReference type="EMBL" id="GBRH01245227">
    <property type="protein sequence ID" value="JAD52668.1"/>
    <property type="molecule type" value="Transcribed_RNA"/>
</dbReference>
<protein>
    <submittedName>
        <fullName evidence="1">Uncharacterized protein</fullName>
    </submittedName>
</protein>
<reference evidence="1" key="1">
    <citation type="submission" date="2014-09" db="EMBL/GenBank/DDBJ databases">
        <authorList>
            <person name="Magalhaes I.L.F."/>
            <person name="Oliveira U."/>
            <person name="Santos F.R."/>
            <person name="Vidigal T.H.D.A."/>
            <person name="Brescovit A.D."/>
            <person name="Santos A.J."/>
        </authorList>
    </citation>
    <scope>NUCLEOTIDE SEQUENCE</scope>
    <source>
        <tissue evidence="1">Shoot tissue taken approximately 20 cm above the soil surface</tissue>
    </source>
</reference>